<dbReference type="EMBL" id="CP121689">
    <property type="protein sequence ID" value="WZL76654.1"/>
    <property type="molecule type" value="Genomic_DNA"/>
</dbReference>
<keyword evidence="3 6" id="KW-0436">Ligase</keyword>
<dbReference type="GO" id="GO:0004329">
    <property type="term" value="F:formate-tetrahydrofolate ligase activity"/>
    <property type="evidence" value="ECO:0007669"/>
    <property type="project" value="UniProtKB-EC"/>
</dbReference>
<evidence type="ECO:0000256" key="4">
    <source>
        <dbReference type="ARBA" id="ARBA00022741"/>
    </source>
</evidence>
<comment type="catalytic activity">
    <reaction evidence="6">
        <text>(6S)-5,6,7,8-tetrahydrofolate + formate + ATP = (6R)-10-formyltetrahydrofolate + ADP + phosphate</text>
        <dbReference type="Rhea" id="RHEA:20221"/>
        <dbReference type="ChEBI" id="CHEBI:15740"/>
        <dbReference type="ChEBI" id="CHEBI:30616"/>
        <dbReference type="ChEBI" id="CHEBI:43474"/>
        <dbReference type="ChEBI" id="CHEBI:57453"/>
        <dbReference type="ChEBI" id="CHEBI:195366"/>
        <dbReference type="ChEBI" id="CHEBI:456216"/>
        <dbReference type="EC" id="6.3.4.3"/>
    </reaction>
</comment>
<evidence type="ECO:0000313" key="8">
    <source>
        <dbReference type="Proteomes" id="UP001461341"/>
    </source>
</evidence>
<keyword evidence="2 6" id="KW-0554">One-carbon metabolism</keyword>
<gene>
    <name evidence="6" type="primary">fhs</name>
    <name evidence="7" type="ORF">QBE54_02660</name>
</gene>
<keyword evidence="5 6" id="KW-0067">ATP-binding</keyword>
<organism evidence="7 8">
    <name type="scientific">Thermatribacter velox</name>
    <dbReference type="NCBI Taxonomy" id="3039681"/>
    <lineage>
        <taxon>Bacteria</taxon>
        <taxon>Pseudomonadati</taxon>
        <taxon>Atribacterota</taxon>
        <taxon>Atribacteria</taxon>
        <taxon>Atribacterales</taxon>
        <taxon>Thermatribacteraceae</taxon>
        <taxon>Thermatribacter</taxon>
    </lineage>
</organism>
<evidence type="ECO:0000256" key="2">
    <source>
        <dbReference type="ARBA" id="ARBA00022563"/>
    </source>
</evidence>
<evidence type="ECO:0000256" key="1">
    <source>
        <dbReference type="ARBA" id="ARBA00004777"/>
    </source>
</evidence>
<dbReference type="InterPro" id="IPR000559">
    <property type="entry name" value="Formate_THF_ligase"/>
</dbReference>
<comment type="similarity">
    <text evidence="6">Belongs to the formate--tetrahydrofolate ligase family.</text>
</comment>
<proteinExistence type="inferred from homology"/>
<dbReference type="Gene3D" id="3.40.50.300">
    <property type="entry name" value="P-loop containing nucleotide triphosphate hydrolases"/>
    <property type="match status" value="1"/>
</dbReference>
<name>A0ABZ2YFJ9_9BACT</name>
<dbReference type="InterPro" id="IPR027417">
    <property type="entry name" value="P-loop_NTPase"/>
</dbReference>
<protein>
    <recommendedName>
        <fullName evidence="6">Formate--tetrahydrofolate ligase</fullName>
        <ecNumber evidence="6">6.3.4.3</ecNumber>
    </recommendedName>
    <alternativeName>
        <fullName evidence="6">Formyltetrahydrofolate synthetase</fullName>
        <shortName evidence="6">FHS</shortName>
        <shortName evidence="6">FTHFS</shortName>
    </alternativeName>
</protein>
<dbReference type="Proteomes" id="UP001461341">
    <property type="component" value="Chromosome"/>
</dbReference>
<keyword evidence="4 6" id="KW-0547">Nucleotide-binding</keyword>
<dbReference type="Pfam" id="PF01268">
    <property type="entry name" value="FTHFS"/>
    <property type="match status" value="1"/>
</dbReference>
<dbReference type="HAMAP" id="MF_01543">
    <property type="entry name" value="FTHFS"/>
    <property type="match status" value="1"/>
</dbReference>
<dbReference type="Gene3D" id="3.30.1510.10">
    <property type="entry name" value="Domain 2, N(10)-formyltetrahydrofolate synthetase"/>
    <property type="match status" value="1"/>
</dbReference>
<dbReference type="PROSITE" id="PS00721">
    <property type="entry name" value="FTHFS_1"/>
    <property type="match status" value="1"/>
</dbReference>
<dbReference type="Gene3D" id="3.10.410.10">
    <property type="entry name" value="Formyltetrahydrofolate synthetase, domain 3"/>
    <property type="match status" value="1"/>
</dbReference>
<dbReference type="EC" id="6.3.4.3" evidence="6"/>
<sequence>MLSDLEIAQQASMKPIVEIAREAGIEEDDIELYGKYKAKVSLEVLKKLKDRPLGKYIDVTAITPTPLGEGKTVTTIGLSMALNKIGKKSIVCIRQPSLGPVFGIKGGAAGGGYSQVVPMEDFNLHLTGDTHAVAAAHNLLAAFIDNHLLHGNELNIDPFTISWPRVVDISDRALRKIIVGLGGKTNGIPRESSFDIAVASEVMAVLALTTDIFDLRKRLGRIVVAYNERKEPVTAEDLRCAGAMTVLMRDAIKPNLLQTLENTPCFVHAGPFANIAHGNSSIVADQIALRLADYVVTESGFGADCGMEKFMNIKCRYSGLRPDCVVMVCSIRALKMHSGKYKVIPGKPLDPGILEEDIDALVKGSENLIKQIENARLFGVPVVVAINVFSTDTEREIETVKKIALDNGAFRACVSEVWAKGGEGGKELAEAVVEACDVPNNFNFLYPLDIPIKDKIEIIATKIYGADGVVYEPEAEKKIARYTELGWDKLPICMAKTHLSLSHDPKLKGRPRGFKLPIKDIRPSIGAGFLYPLCGEMRTMPGLPSRPAGMNVDIDSEGRVVGLF</sequence>
<dbReference type="SUPFAM" id="SSF52540">
    <property type="entry name" value="P-loop containing nucleoside triphosphate hydrolases"/>
    <property type="match status" value="1"/>
</dbReference>
<accession>A0ABZ2YFJ9</accession>
<reference evidence="7 8" key="1">
    <citation type="submission" date="2023-03" db="EMBL/GenBank/DDBJ databases">
        <title>Novel Species.</title>
        <authorList>
            <person name="Ma S."/>
        </authorList>
    </citation>
    <scope>NUCLEOTIDE SEQUENCE [LARGE SCALE GENOMIC DNA]</scope>
    <source>
        <strain evidence="7 8">B11</strain>
    </source>
</reference>
<dbReference type="RefSeq" id="WP_369018819.1">
    <property type="nucleotide sequence ID" value="NZ_CP121689.1"/>
</dbReference>
<comment type="pathway">
    <text evidence="1 6">One-carbon metabolism; tetrahydrofolate interconversion.</text>
</comment>
<keyword evidence="8" id="KW-1185">Reference proteome</keyword>
<feature type="binding site" evidence="6">
    <location>
        <begin position="65"/>
        <end position="72"/>
    </location>
    <ligand>
        <name>ATP</name>
        <dbReference type="ChEBI" id="CHEBI:30616"/>
    </ligand>
</feature>
<dbReference type="InterPro" id="IPR020628">
    <property type="entry name" value="Formate_THF_ligase_CS"/>
</dbReference>
<dbReference type="NCBIfam" id="NF010030">
    <property type="entry name" value="PRK13505.1"/>
    <property type="match status" value="1"/>
</dbReference>
<evidence type="ECO:0000256" key="3">
    <source>
        <dbReference type="ARBA" id="ARBA00022598"/>
    </source>
</evidence>
<evidence type="ECO:0000256" key="6">
    <source>
        <dbReference type="HAMAP-Rule" id="MF_01543"/>
    </source>
</evidence>
<evidence type="ECO:0000256" key="5">
    <source>
        <dbReference type="ARBA" id="ARBA00022840"/>
    </source>
</evidence>
<dbReference type="CDD" id="cd00477">
    <property type="entry name" value="FTHFS"/>
    <property type="match status" value="1"/>
</dbReference>
<evidence type="ECO:0000313" key="7">
    <source>
        <dbReference type="EMBL" id="WZL76654.1"/>
    </source>
</evidence>